<evidence type="ECO:0000256" key="4">
    <source>
        <dbReference type="ARBA" id="ARBA00022964"/>
    </source>
</evidence>
<dbReference type="Gene3D" id="3.30.2020.30">
    <property type="match status" value="1"/>
</dbReference>
<evidence type="ECO:0000256" key="7">
    <source>
        <dbReference type="SAM" id="MobiDB-lite"/>
    </source>
</evidence>
<dbReference type="Proteomes" id="UP001222932">
    <property type="component" value="Unassembled WGS sequence"/>
</dbReference>
<dbReference type="Gene3D" id="3.60.130.10">
    <property type="entry name" value="Clavaminate synthase-like"/>
    <property type="match status" value="1"/>
</dbReference>
<dbReference type="GO" id="GO:0051213">
    <property type="term" value="F:dioxygenase activity"/>
    <property type="evidence" value="ECO:0007669"/>
    <property type="project" value="UniProtKB-KW"/>
</dbReference>
<feature type="domain" description="TauD/TfdA-like" evidence="8">
    <location>
        <begin position="232"/>
        <end position="467"/>
    </location>
</feature>
<keyword evidence="4" id="KW-0223">Dioxygenase</keyword>
<dbReference type="EMBL" id="BTCM01000003">
    <property type="protein sequence ID" value="GMK56394.1"/>
    <property type="molecule type" value="Genomic_DNA"/>
</dbReference>
<dbReference type="PANTHER" id="PTHR10696">
    <property type="entry name" value="GAMMA-BUTYROBETAINE HYDROXYLASE-RELATED"/>
    <property type="match status" value="1"/>
</dbReference>
<dbReference type="GO" id="GO:0005739">
    <property type="term" value="C:mitochondrion"/>
    <property type="evidence" value="ECO:0007669"/>
    <property type="project" value="TreeGrafter"/>
</dbReference>
<protein>
    <recommendedName>
        <fullName evidence="8">TauD/TfdA-like domain-containing protein</fullName>
    </recommendedName>
</protein>
<dbReference type="SUPFAM" id="SSF51197">
    <property type="entry name" value="Clavaminate synthase-like"/>
    <property type="match status" value="1"/>
</dbReference>
<dbReference type="InterPro" id="IPR003819">
    <property type="entry name" value="TauD/TfdA-like"/>
</dbReference>
<accession>A0AAD3YC25</accession>
<keyword evidence="6" id="KW-0408">Iron</keyword>
<dbReference type="InterPro" id="IPR042098">
    <property type="entry name" value="TauD-like_sf"/>
</dbReference>
<evidence type="ECO:0000256" key="2">
    <source>
        <dbReference type="ARBA" id="ARBA00008654"/>
    </source>
</evidence>
<keyword evidence="5" id="KW-0560">Oxidoreductase</keyword>
<keyword evidence="3" id="KW-0479">Metal-binding</keyword>
<dbReference type="Pfam" id="PF02668">
    <property type="entry name" value="TauD"/>
    <property type="match status" value="1"/>
</dbReference>
<evidence type="ECO:0000313" key="10">
    <source>
        <dbReference type="Proteomes" id="UP001222932"/>
    </source>
</evidence>
<feature type="region of interest" description="Disordered" evidence="7">
    <location>
        <begin position="1"/>
        <end position="24"/>
    </location>
</feature>
<comment type="caution">
    <text evidence="9">The sequence shown here is derived from an EMBL/GenBank/DDBJ whole genome shotgun (WGS) entry which is preliminary data.</text>
</comment>
<reference evidence="9" key="2">
    <citation type="submission" date="2023-06" db="EMBL/GenBank/DDBJ databases">
        <authorList>
            <person name="Kobayashi Y."/>
            <person name="Kayamori A."/>
            <person name="Aoki K."/>
            <person name="Shiwa Y."/>
            <person name="Fujita N."/>
            <person name="Sugita T."/>
            <person name="Iwasaki W."/>
            <person name="Tanaka N."/>
            <person name="Takashima M."/>
        </authorList>
    </citation>
    <scope>NUCLEOTIDE SEQUENCE</scope>
    <source>
        <strain evidence="9">HIS016</strain>
    </source>
</reference>
<dbReference type="AlphaFoldDB" id="A0AAD3YC25"/>
<dbReference type="PANTHER" id="PTHR10696:SF25">
    <property type="entry name" value="OXIDOREDUCTASE AIM17-RELATED"/>
    <property type="match status" value="1"/>
</dbReference>
<sequence length="514" mass="57277">MHRFARVPKPLPRPMPRGQARPAIAGCPPPRASPHALRMLSTSARAPVHQRGAHNAAALSEAEPVVRERMLLRTPDEVLSLGQGYLYYAGPAPLTDSAAGVFDRVEGVLTLARLRDACPCPNCIHPSTRQKTHTSGEAAREVASLPEVSARLGEADGVQGLFVQWAEHEGFYPLGLIRRLLAGRVRGTSYIENTLQRKLWDRETFEREANNFYTEYSDLHAGKPGEALDAHPKALLRLLEQLQVYGLAVVRGLPTSETGNKECSLRELAESVGLLRNTFYGETWDVRNVPNSKNVAYTNLNLGLHVDLLYFALPPRFQMLHALRNRVVGGESYFVDSFAAAEQLKASRPDLYASLQRNTIEYEYDNDGHYLSYEHPVLPAGSLAAPGLHKAINWSPPFQAPAVQRPVDLNGEATLEAEAEFYEACDAFQANLDDPKFRHEFLLNEGECVLFDNQRVLHARMAFRDKTDKEAKRDGTVYVPGESTRWLKGCYLDGSTVWDKLAVLNEQVRGKKSI</sequence>
<dbReference type="InterPro" id="IPR038492">
    <property type="entry name" value="GBBH-like_N_sf"/>
</dbReference>
<comment type="cofactor">
    <cofactor evidence="1">
        <name>Fe(2+)</name>
        <dbReference type="ChEBI" id="CHEBI:29033"/>
    </cofactor>
</comment>
<dbReference type="GO" id="GO:0046872">
    <property type="term" value="F:metal ion binding"/>
    <property type="evidence" value="ECO:0007669"/>
    <property type="project" value="UniProtKB-KW"/>
</dbReference>
<reference evidence="9" key="1">
    <citation type="journal article" date="2023" name="BMC Genomics">
        <title>Chromosome-level genome assemblies of Cutaneotrichosporon spp. (Trichosporonales, Basidiomycota) reveal imbalanced evolution between nucleotide sequences and chromosome synteny.</title>
        <authorList>
            <person name="Kobayashi Y."/>
            <person name="Kayamori A."/>
            <person name="Aoki K."/>
            <person name="Shiwa Y."/>
            <person name="Matsutani M."/>
            <person name="Fujita N."/>
            <person name="Sugita T."/>
            <person name="Iwasaki W."/>
            <person name="Tanaka N."/>
            <person name="Takashima M."/>
        </authorList>
    </citation>
    <scope>NUCLEOTIDE SEQUENCE</scope>
    <source>
        <strain evidence="9">HIS016</strain>
    </source>
</reference>
<name>A0AAD3YC25_9TREE</name>
<evidence type="ECO:0000256" key="3">
    <source>
        <dbReference type="ARBA" id="ARBA00022723"/>
    </source>
</evidence>
<evidence type="ECO:0000256" key="6">
    <source>
        <dbReference type="ARBA" id="ARBA00023004"/>
    </source>
</evidence>
<evidence type="ECO:0000313" key="9">
    <source>
        <dbReference type="EMBL" id="GMK56394.1"/>
    </source>
</evidence>
<comment type="similarity">
    <text evidence="2">Belongs to the gamma-BBH/TMLD family.</text>
</comment>
<dbReference type="InterPro" id="IPR050411">
    <property type="entry name" value="AlphaKG_dependent_hydroxylases"/>
</dbReference>
<organism evidence="9 10">
    <name type="scientific">Cutaneotrichosporon spelunceum</name>
    <dbReference type="NCBI Taxonomy" id="1672016"/>
    <lineage>
        <taxon>Eukaryota</taxon>
        <taxon>Fungi</taxon>
        <taxon>Dikarya</taxon>
        <taxon>Basidiomycota</taxon>
        <taxon>Agaricomycotina</taxon>
        <taxon>Tremellomycetes</taxon>
        <taxon>Trichosporonales</taxon>
        <taxon>Trichosporonaceae</taxon>
        <taxon>Cutaneotrichosporon</taxon>
    </lineage>
</organism>
<evidence type="ECO:0000256" key="5">
    <source>
        <dbReference type="ARBA" id="ARBA00023002"/>
    </source>
</evidence>
<evidence type="ECO:0000256" key="1">
    <source>
        <dbReference type="ARBA" id="ARBA00001954"/>
    </source>
</evidence>
<dbReference type="GO" id="GO:0045329">
    <property type="term" value="P:carnitine biosynthetic process"/>
    <property type="evidence" value="ECO:0007669"/>
    <property type="project" value="TreeGrafter"/>
</dbReference>
<proteinExistence type="inferred from homology"/>
<gene>
    <name evidence="9" type="ORF">CspeluHIS016_0302340</name>
</gene>
<keyword evidence="10" id="KW-1185">Reference proteome</keyword>
<evidence type="ECO:0000259" key="8">
    <source>
        <dbReference type="Pfam" id="PF02668"/>
    </source>
</evidence>